<name>A0A0C3DBS5_9AGAM</name>
<evidence type="ECO:0000256" key="1">
    <source>
        <dbReference type="SAM" id="MobiDB-lite"/>
    </source>
</evidence>
<dbReference type="InParanoid" id="A0A0C3DBS5"/>
<organism evidence="2 3">
    <name type="scientific">Scleroderma citrinum Foug A</name>
    <dbReference type="NCBI Taxonomy" id="1036808"/>
    <lineage>
        <taxon>Eukaryota</taxon>
        <taxon>Fungi</taxon>
        <taxon>Dikarya</taxon>
        <taxon>Basidiomycota</taxon>
        <taxon>Agaricomycotina</taxon>
        <taxon>Agaricomycetes</taxon>
        <taxon>Agaricomycetidae</taxon>
        <taxon>Boletales</taxon>
        <taxon>Sclerodermatineae</taxon>
        <taxon>Sclerodermataceae</taxon>
        <taxon>Scleroderma</taxon>
    </lineage>
</organism>
<dbReference type="AlphaFoldDB" id="A0A0C3DBS5"/>
<feature type="region of interest" description="Disordered" evidence="1">
    <location>
        <begin position="63"/>
        <end position="88"/>
    </location>
</feature>
<accession>A0A0C3DBS5</accession>
<sequence>MGLLPSHRQPHPSVIPLNTPSALLNHPPVPVGLHPGLPQNVIEHHEVEQAWQAHQPHFQSFVGAQAPPLQGPAFFNPGPQMPQPAQQEQQDFNAELMDGFRNAYNEWQRNRWQWHNAQAEISVPAPAANSNIIADDQYG</sequence>
<gene>
    <name evidence="2" type="ORF">SCLCIDRAFT_31540</name>
</gene>
<reference evidence="2 3" key="1">
    <citation type="submission" date="2014-04" db="EMBL/GenBank/DDBJ databases">
        <authorList>
            <consortium name="DOE Joint Genome Institute"/>
            <person name="Kuo A."/>
            <person name="Kohler A."/>
            <person name="Nagy L.G."/>
            <person name="Floudas D."/>
            <person name="Copeland A."/>
            <person name="Barry K.W."/>
            <person name="Cichocki N."/>
            <person name="Veneault-Fourrey C."/>
            <person name="LaButti K."/>
            <person name="Lindquist E.A."/>
            <person name="Lipzen A."/>
            <person name="Lundell T."/>
            <person name="Morin E."/>
            <person name="Murat C."/>
            <person name="Sun H."/>
            <person name="Tunlid A."/>
            <person name="Henrissat B."/>
            <person name="Grigoriev I.V."/>
            <person name="Hibbett D.S."/>
            <person name="Martin F."/>
            <person name="Nordberg H.P."/>
            <person name="Cantor M.N."/>
            <person name="Hua S.X."/>
        </authorList>
    </citation>
    <scope>NUCLEOTIDE SEQUENCE [LARGE SCALE GENOMIC DNA]</scope>
    <source>
        <strain evidence="2 3">Foug A</strain>
    </source>
</reference>
<proteinExistence type="predicted"/>
<evidence type="ECO:0000313" key="2">
    <source>
        <dbReference type="EMBL" id="KIM53864.1"/>
    </source>
</evidence>
<reference evidence="3" key="2">
    <citation type="submission" date="2015-01" db="EMBL/GenBank/DDBJ databases">
        <title>Evolutionary Origins and Diversification of the Mycorrhizal Mutualists.</title>
        <authorList>
            <consortium name="DOE Joint Genome Institute"/>
            <consortium name="Mycorrhizal Genomics Consortium"/>
            <person name="Kohler A."/>
            <person name="Kuo A."/>
            <person name="Nagy L.G."/>
            <person name="Floudas D."/>
            <person name="Copeland A."/>
            <person name="Barry K.W."/>
            <person name="Cichocki N."/>
            <person name="Veneault-Fourrey C."/>
            <person name="LaButti K."/>
            <person name="Lindquist E.A."/>
            <person name="Lipzen A."/>
            <person name="Lundell T."/>
            <person name="Morin E."/>
            <person name="Murat C."/>
            <person name="Riley R."/>
            <person name="Ohm R."/>
            <person name="Sun H."/>
            <person name="Tunlid A."/>
            <person name="Henrissat B."/>
            <person name="Grigoriev I.V."/>
            <person name="Hibbett D.S."/>
            <person name="Martin F."/>
        </authorList>
    </citation>
    <scope>NUCLEOTIDE SEQUENCE [LARGE SCALE GENOMIC DNA]</scope>
    <source>
        <strain evidence="3">Foug A</strain>
    </source>
</reference>
<protein>
    <submittedName>
        <fullName evidence="2">Uncharacterized protein</fullName>
    </submittedName>
</protein>
<dbReference type="Proteomes" id="UP000053989">
    <property type="component" value="Unassembled WGS sequence"/>
</dbReference>
<dbReference type="EMBL" id="KN822168">
    <property type="protein sequence ID" value="KIM53864.1"/>
    <property type="molecule type" value="Genomic_DNA"/>
</dbReference>
<evidence type="ECO:0000313" key="3">
    <source>
        <dbReference type="Proteomes" id="UP000053989"/>
    </source>
</evidence>
<keyword evidence="3" id="KW-1185">Reference proteome</keyword>
<dbReference type="HOGENOM" id="CLU_1846279_0_0_1"/>